<sequence>MGKCLSCCKEDQSSQAYCPENQVTSDPQDHGASSISRSSRYCDHKTPPSSAMHKVSFPRGCKRSLLPPSSSSDERRKNSLFVRFQNNPSLYRQQSRANFESQEDLNCADLKSSSTLFGGFKRRSRFSTRELSVVSCYRNSICFGLQSELNPFNLNEVELFSKNPRRSDADRHMSFCCPVYSTKHDDSATRSTSSACQSPLGGNFSENSTGTFLSTRTEVSSTHQQNGIATDLPQNGQLSKDMKDYQIRSGSRSHSTKPSPALTPQHPSHPVLHHAGLSSSPKDAGSLSPSQREVTSGSFKGESFVVSAQDEDISSPIELPLIRSPQTFKGSSNPDVFPPITSIVCRSPWL</sequence>
<dbReference type="Ensembl" id="ENSOGAT00000011594.2">
    <property type="protein sequence ID" value="ENSOGAP00000010371.2"/>
    <property type="gene ID" value="ENSOGAG00000011589.2"/>
</dbReference>
<name>H0X543_OTOGA</name>
<dbReference type="HOGENOM" id="CLU_773751_0_0_1"/>
<feature type="compositionally biased region" description="Polar residues" evidence="1">
    <location>
        <begin position="19"/>
        <end position="39"/>
    </location>
</feature>
<reference evidence="2" key="3">
    <citation type="submission" date="2025-09" db="UniProtKB">
        <authorList>
            <consortium name="Ensembl"/>
        </authorList>
    </citation>
    <scope>IDENTIFICATION</scope>
</reference>
<reference evidence="2" key="2">
    <citation type="submission" date="2025-08" db="UniProtKB">
        <authorList>
            <consortium name="Ensembl"/>
        </authorList>
    </citation>
    <scope>IDENTIFICATION</scope>
</reference>
<keyword evidence="3" id="KW-1185">Reference proteome</keyword>
<feature type="region of interest" description="Disordered" evidence="1">
    <location>
        <begin position="215"/>
        <end position="298"/>
    </location>
</feature>
<protein>
    <submittedName>
        <fullName evidence="2">Uncharacterized protein</fullName>
    </submittedName>
</protein>
<feature type="compositionally biased region" description="Polar residues" evidence="1">
    <location>
        <begin position="248"/>
        <end position="258"/>
    </location>
</feature>
<evidence type="ECO:0000313" key="2">
    <source>
        <dbReference type="Ensembl" id="ENSOGAP00000010371.2"/>
    </source>
</evidence>
<evidence type="ECO:0000256" key="1">
    <source>
        <dbReference type="SAM" id="MobiDB-lite"/>
    </source>
</evidence>
<dbReference type="STRING" id="30611.ENSOGAP00000010371"/>
<reference evidence="3" key="1">
    <citation type="submission" date="2011-03" db="EMBL/GenBank/DDBJ databases">
        <title>Version 3 of the genome sequence of Otolemur garnettii (Bushbaby).</title>
        <authorList>
            <consortium name="The Broad Institute Genome Sequencing Platform"/>
            <person name="Di Palma F."/>
            <person name="Johnson J."/>
            <person name="Lander E.S."/>
            <person name="Lindblad-Toh K."/>
            <person name="Jaffe D.B."/>
            <person name="Gnerre S."/>
            <person name="MacCallum I."/>
            <person name="Przybylski D."/>
            <person name="Ribeiro F.J."/>
            <person name="Burton J.N."/>
            <person name="Walker B.J."/>
            <person name="Sharpe T."/>
            <person name="Hall G."/>
        </authorList>
    </citation>
    <scope>NUCLEOTIDE SEQUENCE [LARGE SCALE GENOMIC DNA]</scope>
</reference>
<dbReference type="AlphaFoldDB" id="H0X543"/>
<feature type="compositionally biased region" description="Polar residues" evidence="1">
    <location>
        <begin position="215"/>
        <end position="238"/>
    </location>
</feature>
<feature type="region of interest" description="Disordered" evidence="1">
    <location>
        <begin position="19"/>
        <end position="54"/>
    </location>
</feature>
<organism evidence="2 3">
    <name type="scientific">Otolemur garnettii</name>
    <name type="common">Small-eared galago</name>
    <name type="synonym">Garnett's greater bushbaby</name>
    <dbReference type="NCBI Taxonomy" id="30611"/>
    <lineage>
        <taxon>Eukaryota</taxon>
        <taxon>Metazoa</taxon>
        <taxon>Chordata</taxon>
        <taxon>Craniata</taxon>
        <taxon>Vertebrata</taxon>
        <taxon>Euteleostomi</taxon>
        <taxon>Mammalia</taxon>
        <taxon>Eutheria</taxon>
        <taxon>Euarchontoglires</taxon>
        <taxon>Primates</taxon>
        <taxon>Strepsirrhini</taxon>
        <taxon>Lorisiformes</taxon>
        <taxon>Galagidae</taxon>
        <taxon>Otolemur</taxon>
    </lineage>
</organism>
<dbReference type="OMA" id="FQPNCPE"/>
<dbReference type="InParanoid" id="H0X543"/>
<proteinExistence type="predicted"/>
<dbReference type="GeneTree" id="ENSGT00940000163796"/>
<accession>H0X543</accession>
<dbReference type="eggNOG" id="ENOG502TD7T">
    <property type="taxonomic scope" value="Eukaryota"/>
</dbReference>
<feature type="region of interest" description="Disordered" evidence="1">
    <location>
        <begin position="183"/>
        <end position="202"/>
    </location>
</feature>
<feature type="compositionally biased region" description="Polar residues" evidence="1">
    <location>
        <begin position="277"/>
        <end position="298"/>
    </location>
</feature>
<evidence type="ECO:0000313" key="3">
    <source>
        <dbReference type="Proteomes" id="UP000005225"/>
    </source>
</evidence>
<dbReference type="EMBL" id="AAQR03122300">
    <property type="status" value="NOT_ANNOTATED_CDS"/>
    <property type="molecule type" value="Genomic_DNA"/>
</dbReference>
<dbReference type="Proteomes" id="UP000005225">
    <property type="component" value="Unassembled WGS sequence"/>
</dbReference>